<sequence>MESKKEQLITEVVYQGNHTYEIKKTIDGFKGDKAILIGLYPTVDGDNITKIDSTQLHLINHMKELGLNEVRIMNLYSEVFDRKPTTSQMTYDKENFEYITQAVNTAGEYKLIIAYGSSHSSNKTTNTLKKNLLEAISNSKAKDRVYQISSVRISDKFSGEILKK</sequence>
<dbReference type="Proteomes" id="UP000095621">
    <property type="component" value="Unassembled WGS sequence"/>
</dbReference>
<organism evidence="1 2">
    <name type="scientific">Lachnospira eligens</name>
    <dbReference type="NCBI Taxonomy" id="39485"/>
    <lineage>
        <taxon>Bacteria</taxon>
        <taxon>Bacillati</taxon>
        <taxon>Bacillota</taxon>
        <taxon>Clostridia</taxon>
        <taxon>Lachnospirales</taxon>
        <taxon>Lachnospiraceae</taxon>
        <taxon>Lachnospira</taxon>
    </lineage>
</organism>
<dbReference type="Pfam" id="PF07799">
    <property type="entry name" value="DUF1643"/>
    <property type="match status" value="1"/>
</dbReference>
<protein>
    <submittedName>
        <fullName evidence="1">Uncharacterized protein conserved in bacteria</fullName>
    </submittedName>
</protein>
<evidence type="ECO:0000313" key="2">
    <source>
        <dbReference type="Proteomes" id="UP000095621"/>
    </source>
</evidence>
<dbReference type="OrthoDB" id="2049985at2"/>
<gene>
    <name evidence="1" type="ORF">ERS852490_03065</name>
</gene>
<dbReference type="AlphaFoldDB" id="A0A174Z0K0"/>
<dbReference type="SUPFAM" id="SSF51445">
    <property type="entry name" value="(Trans)glycosidases"/>
    <property type="match status" value="1"/>
</dbReference>
<accession>A0A174Z0K0</accession>
<dbReference type="RefSeq" id="WP_055216918.1">
    <property type="nucleotide sequence ID" value="NZ_CZBU01000009.1"/>
</dbReference>
<name>A0A174Z0K0_9FIRM</name>
<proteinExistence type="predicted"/>
<dbReference type="EMBL" id="CZBU01000009">
    <property type="protein sequence ID" value="CUQ79397.1"/>
    <property type="molecule type" value="Genomic_DNA"/>
</dbReference>
<reference evidence="1 2" key="1">
    <citation type="submission" date="2015-09" db="EMBL/GenBank/DDBJ databases">
        <authorList>
            <consortium name="Pathogen Informatics"/>
        </authorList>
    </citation>
    <scope>NUCLEOTIDE SEQUENCE [LARGE SCALE GENOMIC DNA]</scope>
    <source>
        <strain evidence="1 2">2789STDY5834875</strain>
    </source>
</reference>
<dbReference type="InterPro" id="IPR017853">
    <property type="entry name" value="GH"/>
</dbReference>
<evidence type="ECO:0000313" key="1">
    <source>
        <dbReference type="EMBL" id="CUQ79397.1"/>
    </source>
</evidence>
<dbReference type="InterPro" id="IPR012441">
    <property type="entry name" value="DUF1643"/>
</dbReference>